<dbReference type="Pfam" id="PF03279">
    <property type="entry name" value="Lip_A_acyltrans"/>
    <property type="match status" value="1"/>
</dbReference>
<protein>
    <submittedName>
        <fullName evidence="8">KDO2-lipid IV(A) lauroyltransferase</fullName>
    </submittedName>
</protein>
<name>A0A1G9T548_9FIRM</name>
<dbReference type="EMBL" id="FNHQ01000006">
    <property type="protein sequence ID" value="SDM42752.1"/>
    <property type="molecule type" value="Genomic_DNA"/>
</dbReference>
<evidence type="ECO:0000256" key="6">
    <source>
        <dbReference type="ARBA" id="ARBA00023315"/>
    </source>
</evidence>
<organism evidence="8 9">
    <name type="scientific">Megasphaera paucivorans</name>
    <dbReference type="NCBI Taxonomy" id="349095"/>
    <lineage>
        <taxon>Bacteria</taxon>
        <taxon>Bacillati</taxon>
        <taxon>Bacillota</taxon>
        <taxon>Negativicutes</taxon>
        <taxon>Veillonellales</taxon>
        <taxon>Veillonellaceae</taxon>
        <taxon>Megasphaera</taxon>
    </lineage>
</organism>
<evidence type="ECO:0000313" key="8">
    <source>
        <dbReference type="EMBL" id="SDM42752.1"/>
    </source>
</evidence>
<dbReference type="GO" id="GO:0016746">
    <property type="term" value="F:acyltransferase activity"/>
    <property type="evidence" value="ECO:0007669"/>
    <property type="project" value="UniProtKB-KW"/>
</dbReference>
<keyword evidence="7" id="KW-0812">Transmembrane</keyword>
<reference evidence="8 9" key="1">
    <citation type="submission" date="2016-10" db="EMBL/GenBank/DDBJ databases">
        <authorList>
            <person name="de Groot N.N."/>
        </authorList>
    </citation>
    <scope>NUCLEOTIDE SEQUENCE [LARGE SCALE GENOMIC DNA]</scope>
    <source>
        <strain evidence="8 9">DSM 16981</strain>
    </source>
</reference>
<sequence length="300" mass="34413">MSKNWQYMIIRGVSKIVCLFSYPMILFVGRGVLGPMMKTILKKQRKRGVFHVMRGINCNEEKAKLIINEMFKNLGQSLMEILYTPNLKKNNVLNQVSIDHPERIETALMEHKGVIILTGHFGNWEWLGAVPSLYGFPVTVIVKKQPNDQVTRFLNENREMMGIEVFVRGGNEMICAARALKRKKILGFLADQDGGFYGVPQMFLGKMASTPIGPATFAKKFNSPILPIFASHDEKHHNQIMVGQIMHYENTGNPEEDVARLTRKMGCLTESFVKEHPTEWLWFQHRWSTKPEDIIALHNK</sequence>
<evidence type="ECO:0000256" key="3">
    <source>
        <dbReference type="ARBA" id="ARBA00022519"/>
    </source>
</evidence>
<keyword evidence="4 8" id="KW-0808">Transferase</keyword>
<dbReference type="PANTHER" id="PTHR30606:SF10">
    <property type="entry name" value="PHOSPHATIDYLINOSITOL MANNOSIDE ACYLTRANSFERASE"/>
    <property type="match status" value="1"/>
</dbReference>
<dbReference type="InterPro" id="IPR004960">
    <property type="entry name" value="LipA_acyltrans"/>
</dbReference>
<dbReference type="GO" id="GO:0005886">
    <property type="term" value="C:plasma membrane"/>
    <property type="evidence" value="ECO:0007669"/>
    <property type="project" value="UniProtKB-SubCell"/>
</dbReference>
<proteinExistence type="predicted"/>
<keyword evidence="3" id="KW-0997">Cell inner membrane</keyword>
<dbReference type="GO" id="GO:0009247">
    <property type="term" value="P:glycolipid biosynthetic process"/>
    <property type="evidence" value="ECO:0007669"/>
    <property type="project" value="UniProtKB-ARBA"/>
</dbReference>
<evidence type="ECO:0000256" key="4">
    <source>
        <dbReference type="ARBA" id="ARBA00022679"/>
    </source>
</evidence>
<feature type="transmembrane region" description="Helical" evidence="7">
    <location>
        <begin position="12"/>
        <end position="33"/>
    </location>
</feature>
<gene>
    <name evidence="8" type="ORF">SAMN05660299_00873</name>
</gene>
<dbReference type="Proteomes" id="UP000199309">
    <property type="component" value="Unassembled WGS sequence"/>
</dbReference>
<evidence type="ECO:0000313" key="9">
    <source>
        <dbReference type="Proteomes" id="UP000199309"/>
    </source>
</evidence>
<evidence type="ECO:0000256" key="1">
    <source>
        <dbReference type="ARBA" id="ARBA00004533"/>
    </source>
</evidence>
<evidence type="ECO:0000256" key="2">
    <source>
        <dbReference type="ARBA" id="ARBA00022475"/>
    </source>
</evidence>
<dbReference type="PANTHER" id="PTHR30606">
    <property type="entry name" value="LIPID A BIOSYNTHESIS LAUROYL ACYLTRANSFERASE"/>
    <property type="match status" value="1"/>
</dbReference>
<keyword evidence="5 7" id="KW-0472">Membrane</keyword>
<dbReference type="STRING" id="349095.SAMN05660299_00873"/>
<keyword evidence="9" id="KW-1185">Reference proteome</keyword>
<keyword evidence="6" id="KW-0012">Acyltransferase</keyword>
<evidence type="ECO:0000256" key="5">
    <source>
        <dbReference type="ARBA" id="ARBA00023136"/>
    </source>
</evidence>
<comment type="subcellular location">
    <subcellularLocation>
        <location evidence="1">Cell inner membrane</location>
    </subcellularLocation>
</comment>
<keyword evidence="7" id="KW-1133">Transmembrane helix</keyword>
<dbReference type="AlphaFoldDB" id="A0A1G9T548"/>
<dbReference type="CDD" id="cd07984">
    <property type="entry name" value="LPLAT_LABLAT-like"/>
    <property type="match status" value="1"/>
</dbReference>
<keyword evidence="2" id="KW-1003">Cell membrane</keyword>
<accession>A0A1G9T548</accession>
<dbReference type="RefSeq" id="WP_091648470.1">
    <property type="nucleotide sequence ID" value="NZ_FNHQ01000006.1"/>
</dbReference>
<dbReference type="OrthoDB" id="9801955at2"/>
<evidence type="ECO:0000256" key="7">
    <source>
        <dbReference type="SAM" id="Phobius"/>
    </source>
</evidence>